<dbReference type="Proteomes" id="UP000632740">
    <property type="component" value="Unassembled WGS sequence"/>
</dbReference>
<accession>A0A919P3M0</accession>
<sequence length="158" mass="16197">MSRVRPSFLVALVAVVVAAVVALAASGVVARVDDARRERALAAAHAVPAPEGAVTSHNCHGDGTVACWESDQPVDDVVAALQASWERTSGRAAEQSCFATPVGRVDAEPLAARTCSLAQRFGDHAAFVFVSPRIAPATPDDDAGRPAVTGSLVQVSGD</sequence>
<keyword evidence="2" id="KW-0732">Signal</keyword>
<reference evidence="3" key="1">
    <citation type="submission" date="2021-01" db="EMBL/GenBank/DDBJ databases">
        <title>Whole genome shotgun sequence of Cellulomonas chitinilytica NBRC 110799.</title>
        <authorList>
            <person name="Komaki H."/>
            <person name="Tamura T."/>
        </authorList>
    </citation>
    <scope>NUCLEOTIDE SEQUENCE</scope>
    <source>
        <strain evidence="3">NBRC 110799</strain>
    </source>
</reference>
<proteinExistence type="predicted"/>
<dbReference type="EMBL" id="BONK01000013">
    <property type="protein sequence ID" value="GIG22722.1"/>
    <property type="molecule type" value="Genomic_DNA"/>
</dbReference>
<evidence type="ECO:0000313" key="3">
    <source>
        <dbReference type="EMBL" id="GIG22722.1"/>
    </source>
</evidence>
<evidence type="ECO:0000256" key="2">
    <source>
        <dbReference type="SAM" id="SignalP"/>
    </source>
</evidence>
<evidence type="ECO:0000313" key="4">
    <source>
        <dbReference type="Proteomes" id="UP000632740"/>
    </source>
</evidence>
<dbReference type="RefSeq" id="WP_203757741.1">
    <property type="nucleotide sequence ID" value="NZ_BONK01000013.1"/>
</dbReference>
<evidence type="ECO:0000256" key="1">
    <source>
        <dbReference type="SAM" id="MobiDB-lite"/>
    </source>
</evidence>
<feature type="signal peptide" evidence="2">
    <location>
        <begin position="1"/>
        <end position="24"/>
    </location>
</feature>
<feature type="region of interest" description="Disordered" evidence="1">
    <location>
        <begin position="135"/>
        <end position="158"/>
    </location>
</feature>
<dbReference type="AlphaFoldDB" id="A0A919P3M0"/>
<gene>
    <name evidence="3" type="ORF">Cch01nite_34460</name>
</gene>
<protein>
    <submittedName>
        <fullName evidence="3">Uncharacterized protein</fullName>
    </submittedName>
</protein>
<organism evidence="3 4">
    <name type="scientific">Cellulomonas chitinilytica</name>
    <dbReference type="NCBI Taxonomy" id="398759"/>
    <lineage>
        <taxon>Bacteria</taxon>
        <taxon>Bacillati</taxon>
        <taxon>Actinomycetota</taxon>
        <taxon>Actinomycetes</taxon>
        <taxon>Micrococcales</taxon>
        <taxon>Cellulomonadaceae</taxon>
        <taxon>Cellulomonas</taxon>
    </lineage>
</organism>
<name>A0A919P3M0_9CELL</name>
<feature type="chain" id="PRO_5036999662" evidence="2">
    <location>
        <begin position="25"/>
        <end position="158"/>
    </location>
</feature>
<comment type="caution">
    <text evidence="3">The sequence shown here is derived from an EMBL/GenBank/DDBJ whole genome shotgun (WGS) entry which is preliminary data.</text>
</comment>
<keyword evidence="4" id="KW-1185">Reference proteome</keyword>